<dbReference type="EMBL" id="LICD01000065">
    <property type="protein sequence ID" value="KRO81839.1"/>
    <property type="molecule type" value="Genomic_DNA"/>
</dbReference>
<evidence type="ECO:0000256" key="1">
    <source>
        <dbReference type="SAM" id="SignalP"/>
    </source>
</evidence>
<proteinExistence type="predicted"/>
<feature type="chain" id="PRO_5006424336" description="DUF2066 domain-containing protein" evidence="1">
    <location>
        <begin position="24"/>
        <end position="354"/>
    </location>
</feature>
<accession>A0A0R2T3I7</accession>
<dbReference type="AlphaFoldDB" id="A0A0R2T3I7"/>
<gene>
    <name evidence="2" type="ORF">ABR85_10850</name>
</gene>
<evidence type="ECO:0000313" key="3">
    <source>
        <dbReference type="Proteomes" id="UP000051242"/>
    </source>
</evidence>
<evidence type="ECO:0008006" key="4">
    <source>
        <dbReference type="Google" id="ProtNLM"/>
    </source>
</evidence>
<comment type="caution">
    <text evidence="2">The sequence shown here is derived from an EMBL/GenBank/DDBJ whole genome shotgun (WGS) entry which is preliminary data.</text>
</comment>
<dbReference type="InterPro" id="IPR018642">
    <property type="entry name" value="DUF2066"/>
</dbReference>
<feature type="signal peptide" evidence="1">
    <location>
        <begin position="1"/>
        <end position="23"/>
    </location>
</feature>
<dbReference type="Pfam" id="PF09839">
    <property type="entry name" value="DUF2066"/>
    <property type="match status" value="1"/>
</dbReference>
<evidence type="ECO:0000313" key="2">
    <source>
        <dbReference type="EMBL" id="KRO81839.1"/>
    </source>
</evidence>
<reference evidence="2 3" key="1">
    <citation type="submission" date="2015-10" db="EMBL/GenBank/DDBJ databases">
        <title>Metagenome-Assembled Genomes uncover a global brackish microbiome.</title>
        <authorList>
            <person name="Hugerth L.W."/>
            <person name="Larsson J."/>
            <person name="Alneberg J."/>
            <person name="Lindh M.V."/>
            <person name="Legrand C."/>
            <person name="Pinhassi J."/>
            <person name="Andersson A.F."/>
        </authorList>
    </citation>
    <scope>NUCLEOTIDE SEQUENCE [LARGE SCALE GENOMIC DNA]</scope>
    <source>
        <strain evidence="2">BACL22 MAG-120619-bin3</strain>
    </source>
</reference>
<name>A0A0R2T3I7_9GAMM</name>
<organism evidence="2 3">
    <name type="scientific">OM182 bacterium BACL3 MAG-120619-bin3</name>
    <dbReference type="NCBI Taxonomy" id="1655593"/>
    <lineage>
        <taxon>Bacteria</taxon>
        <taxon>Pseudomonadati</taxon>
        <taxon>Pseudomonadota</taxon>
        <taxon>Gammaproteobacteria</taxon>
        <taxon>OMG group</taxon>
        <taxon>OM182 clade</taxon>
    </lineage>
</organism>
<sequence length="354" mass="38776">MLLPRSLLAIFVVAFSFCAPVQAVQIEGLYSHQSALIGDDESERAQAFAAALAAVIVKLTGGEEALSVPGVDRALARARDFVEGVSYSSIGEAGSGQSQRTITVDLSQALVDSLLGDLGVPIWNINRPSILVWVAVQSSEGERRLMNPETDESMVTALIDFADSRGLPLIFPVLDFEDRRSLSVDNLWDLRTDAINLASARYGADSILAGRIHFTPTGELVGLWQFQFQGEAQVFDGLDSNLQTYLEAPLDRVTEQLADYFALPSAMGFEQKITLRVDGIRSLADYVALFAYVGQLGIVSESSLASLDAERLELNLAVLGDAIRLRELIALDRDLLPIDSTRSERELLHYRWTR</sequence>
<protein>
    <recommendedName>
        <fullName evidence="4">DUF2066 domain-containing protein</fullName>
    </recommendedName>
</protein>
<dbReference type="Proteomes" id="UP000051242">
    <property type="component" value="Unassembled WGS sequence"/>
</dbReference>
<keyword evidence="1" id="KW-0732">Signal</keyword>